<dbReference type="Gene3D" id="3.30.70.2080">
    <property type="match status" value="1"/>
</dbReference>
<dbReference type="Pfam" id="PF16733">
    <property type="entry name" value="NRho"/>
    <property type="match status" value="1"/>
</dbReference>
<keyword evidence="5 7" id="KW-1133">Transmembrane helix</keyword>
<comment type="caution">
    <text evidence="10">The sequence shown here is derived from an EMBL/GenBank/DDBJ whole genome shotgun (WGS) entry which is preliminary data.</text>
</comment>
<evidence type="ECO:0000256" key="6">
    <source>
        <dbReference type="ARBA" id="ARBA00023136"/>
    </source>
</evidence>
<feature type="domain" description="Rhomboid protease N-terminal" evidence="9">
    <location>
        <begin position="2"/>
        <end position="56"/>
    </location>
</feature>
<dbReference type="PANTHER" id="PTHR43731:SF14">
    <property type="entry name" value="PRESENILIN-ASSOCIATED RHOMBOID-LIKE PROTEIN, MITOCHONDRIAL"/>
    <property type="match status" value="1"/>
</dbReference>
<comment type="similarity">
    <text evidence="2">Belongs to the peptidase S54 family.</text>
</comment>
<proteinExistence type="inferred from homology"/>
<sequence>MIKAVSLAIEVDLQRFSQFLRSQGISHRISEESGQQVIWVEGPQQAGFVKHALDNWSFEQAPQEEPRAPDQLNKSHSGTASALISSILIFYQKFVFQFRASPISILLIITCLIVAVLSGLGSQSQRVGWLFYPLISSSDLFSLMGDINTPGVLIRSFTPMFLHFGELHLVFNMLWLWFFGKQLEVTHPRMLFIALILITSFSGNTTQYLYSHYNNFGGMSGVVYGLVSYTWLIHRFMPRSHMLINNNMFVVFVVALIVMEVVASSWIASAAHVGGLVSGLLFGAGVVAVYRFVLHRDSIMK</sequence>
<feature type="transmembrane region" description="Helical" evidence="7">
    <location>
        <begin position="248"/>
        <end position="267"/>
    </location>
</feature>
<evidence type="ECO:0000313" key="10">
    <source>
        <dbReference type="EMBL" id="PCJ28638.1"/>
    </source>
</evidence>
<keyword evidence="3 7" id="KW-0812">Transmembrane</keyword>
<keyword evidence="4" id="KW-0378">Hydrolase</keyword>
<dbReference type="InterPro" id="IPR035952">
    <property type="entry name" value="Rhomboid-like_sf"/>
</dbReference>
<evidence type="ECO:0000256" key="2">
    <source>
        <dbReference type="ARBA" id="ARBA00009045"/>
    </source>
</evidence>
<feature type="transmembrane region" description="Helical" evidence="7">
    <location>
        <begin position="216"/>
        <end position="236"/>
    </location>
</feature>
<feature type="domain" description="Peptidase S54 rhomboid" evidence="8">
    <location>
        <begin position="152"/>
        <end position="286"/>
    </location>
</feature>
<dbReference type="Pfam" id="PF01694">
    <property type="entry name" value="Rhomboid"/>
    <property type="match status" value="1"/>
</dbReference>
<feature type="transmembrane region" description="Helical" evidence="7">
    <location>
        <begin position="127"/>
        <end position="145"/>
    </location>
</feature>
<evidence type="ECO:0008006" key="12">
    <source>
        <dbReference type="Google" id="ProtNLM"/>
    </source>
</evidence>
<dbReference type="InterPro" id="IPR038244">
    <property type="entry name" value="NRho_sf"/>
</dbReference>
<organism evidence="10 11">
    <name type="scientific">SAR86 cluster bacterium</name>
    <dbReference type="NCBI Taxonomy" id="2030880"/>
    <lineage>
        <taxon>Bacteria</taxon>
        <taxon>Pseudomonadati</taxon>
        <taxon>Pseudomonadota</taxon>
        <taxon>Gammaproteobacteria</taxon>
        <taxon>SAR86 cluster</taxon>
    </lineage>
</organism>
<evidence type="ECO:0000256" key="1">
    <source>
        <dbReference type="ARBA" id="ARBA00004141"/>
    </source>
</evidence>
<dbReference type="InterPro" id="IPR050925">
    <property type="entry name" value="Rhomboid_protease_S54"/>
</dbReference>
<dbReference type="Gene3D" id="1.20.1540.10">
    <property type="entry name" value="Rhomboid-like"/>
    <property type="match status" value="1"/>
</dbReference>
<evidence type="ECO:0000256" key="7">
    <source>
        <dbReference type="SAM" id="Phobius"/>
    </source>
</evidence>
<keyword evidence="6 7" id="KW-0472">Membrane</keyword>
<evidence type="ECO:0000256" key="4">
    <source>
        <dbReference type="ARBA" id="ARBA00022801"/>
    </source>
</evidence>
<accession>A0A2A5BBU5</accession>
<evidence type="ECO:0000256" key="5">
    <source>
        <dbReference type="ARBA" id="ARBA00022989"/>
    </source>
</evidence>
<comment type="subcellular location">
    <subcellularLocation>
        <location evidence="1">Membrane</location>
        <topology evidence="1">Multi-pass membrane protein</topology>
    </subcellularLocation>
</comment>
<reference evidence="11" key="1">
    <citation type="submission" date="2017-08" db="EMBL/GenBank/DDBJ databases">
        <title>A dynamic microbial community with high functional redundancy inhabits the cold, oxic subseafloor aquifer.</title>
        <authorList>
            <person name="Tully B.J."/>
            <person name="Wheat C.G."/>
            <person name="Glazer B.T."/>
            <person name="Huber J.A."/>
        </authorList>
    </citation>
    <scope>NUCLEOTIDE SEQUENCE [LARGE SCALE GENOMIC DNA]</scope>
</reference>
<name>A0A2A5BBU5_9GAMM</name>
<dbReference type="AlphaFoldDB" id="A0A2A5BBU5"/>
<dbReference type="GO" id="GO:0004252">
    <property type="term" value="F:serine-type endopeptidase activity"/>
    <property type="evidence" value="ECO:0007669"/>
    <property type="project" value="InterPro"/>
</dbReference>
<feature type="transmembrane region" description="Helical" evidence="7">
    <location>
        <begin position="190"/>
        <end position="210"/>
    </location>
</feature>
<feature type="transmembrane region" description="Helical" evidence="7">
    <location>
        <begin position="100"/>
        <end position="120"/>
    </location>
</feature>
<evidence type="ECO:0000256" key="3">
    <source>
        <dbReference type="ARBA" id="ARBA00022692"/>
    </source>
</evidence>
<dbReference type="Proteomes" id="UP000218327">
    <property type="component" value="Unassembled WGS sequence"/>
</dbReference>
<protein>
    <recommendedName>
        <fullName evidence="12">Rhomboid family intramembrane serine protease</fullName>
    </recommendedName>
</protein>
<dbReference type="InterPro" id="IPR022764">
    <property type="entry name" value="Peptidase_S54_rhomboid_dom"/>
</dbReference>
<dbReference type="PANTHER" id="PTHR43731">
    <property type="entry name" value="RHOMBOID PROTEASE"/>
    <property type="match status" value="1"/>
</dbReference>
<gene>
    <name evidence="10" type="ORF">COA96_00175</name>
</gene>
<feature type="transmembrane region" description="Helical" evidence="7">
    <location>
        <begin position="157"/>
        <end position="178"/>
    </location>
</feature>
<dbReference type="InterPro" id="IPR031976">
    <property type="entry name" value="NRho"/>
</dbReference>
<evidence type="ECO:0000259" key="9">
    <source>
        <dbReference type="Pfam" id="PF16733"/>
    </source>
</evidence>
<dbReference type="SUPFAM" id="SSF144091">
    <property type="entry name" value="Rhomboid-like"/>
    <property type="match status" value="1"/>
</dbReference>
<dbReference type="GO" id="GO:0016020">
    <property type="term" value="C:membrane"/>
    <property type="evidence" value="ECO:0007669"/>
    <property type="project" value="UniProtKB-SubCell"/>
</dbReference>
<evidence type="ECO:0000259" key="8">
    <source>
        <dbReference type="Pfam" id="PF01694"/>
    </source>
</evidence>
<dbReference type="EMBL" id="NVVJ01000001">
    <property type="protein sequence ID" value="PCJ28638.1"/>
    <property type="molecule type" value="Genomic_DNA"/>
</dbReference>
<evidence type="ECO:0000313" key="11">
    <source>
        <dbReference type="Proteomes" id="UP000218327"/>
    </source>
</evidence>
<feature type="transmembrane region" description="Helical" evidence="7">
    <location>
        <begin position="273"/>
        <end position="293"/>
    </location>
</feature>